<evidence type="ECO:0000256" key="3">
    <source>
        <dbReference type="ARBA" id="ARBA00023015"/>
    </source>
</evidence>
<dbReference type="InterPro" id="IPR006359">
    <property type="entry name" value="Tscrpt_elong_fac_GreA"/>
</dbReference>
<keyword evidence="5 8" id="KW-0804">Transcription</keyword>
<dbReference type="InterPro" id="IPR036953">
    <property type="entry name" value="GreA/GreB_C_sf"/>
</dbReference>
<dbReference type="SUPFAM" id="SSF46557">
    <property type="entry name" value="GreA transcript cleavage protein, N-terminal domain"/>
    <property type="match status" value="1"/>
</dbReference>
<dbReference type="Pfam" id="PF01272">
    <property type="entry name" value="GreA_GreB"/>
    <property type="match status" value="1"/>
</dbReference>
<keyword evidence="8" id="KW-0175">Coiled coil</keyword>
<comment type="caution">
    <text evidence="12">The sequence shown here is derived from an EMBL/GenBank/DDBJ whole genome shotgun (WGS) entry which is preliminary data.</text>
</comment>
<reference evidence="12 13" key="1">
    <citation type="journal article" date="2016" name="Nat. Commun.">
        <title>Thousands of microbial genomes shed light on interconnected biogeochemical processes in an aquifer system.</title>
        <authorList>
            <person name="Anantharaman K."/>
            <person name="Brown C.T."/>
            <person name="Hug L.A."/>
            <person name="Sharon I."/>
            <person name="Castelle C.J."/>
            <person name="Probst A.J."/>
            <person name="Thomas B.C."/>
            <person name="Singh A."/>
            <person name="Wilkins M.J."/>
            <person name="Karaoz U."/>
            <person name="Brodie E.L."/>
            <person name="Williams K.H."/>
            <person name="Hubbard S.S."/>
            <person name="Banfield J.F."/>
        </authorList>
    </citation>
    <scope>NUCLEOTIDE SEQUENCE [LARGE SCALE GENOMIC DNA]</scope>
</reference>
<dbReference type="AlphaFoldDB" id="A0A1F7USL9"/>
<feature type="domain" description="Transcription elongation factor GreA/GreB N-terminal" evidence="11">
    <location>
        <begin position="6"/>
        <end position="75"/>
    </location>
</feature>
<evidence type="ECO:0000256" key="2">
    <source>
        <dbReference type="ARBA" id="ARBA00013729"/>
    </source>
</evidence>
<evidence type="ECO:0000259" key="10">
    <source>
        <dbReference type="Pfam" id="PF01272"/>
    </source>
</evidence>
<evidence type="ECO:0000313" key="13">
    <source>
        <dbReference type="Proteomes" id="UP000176897"/>
    </source>
</evidence>
<dbReference type="GO" id="GO:0032784">
    <property type="term" value="P:regulation of DNA-templated transcription elongation"/>
    <property type="evidence" value="ECO:0007669"/>
    <property type="project" value="UniProtKB-UniRule"/>
</dbReference>
<dbReference type="PANTHER" id="PTHR30437:SF4">
    <property type="entry name" value="TRANSCRIPTION ELONGATION FACTOR GREA"/>
    <property type="match status" value="1"/>
</dbReference>
<comment type="function">
    <text evidence="6 8 9">Necessary for efficient RNA polymerase transcription elongation past template-encoded arresting sites. The arresting sites in DNA have the property of trapping a certain fraction of elongating RNA polymerases that pass through, resulting in locked ternary complexes. Cleavage of the nascent transcript by cleavage factors such as GreA or GreB allows the resumption of elongation from the new 3'terminus. GreA releases sequences of 2 to 3 nucleotides.</text>
</comment>
<dbReference type="PIRSF" id="PIRSF006092">
    <property type="entry name" value="GreA_GreB"/>
    <property type="match status" value="1"/>
</dbReference>
<dbReference type="InterPro" id="IPR028624">
    <property type="entry name" value="Tscrpt_elong_fac_GreA/B"/>
</dbReference>
<evidence type="ECO:0000256" key="9">
    <source>
        <dbReference type="RuleBase" id="RU000556"/>
    </source>
</evidence>
<dbReference type="InterPro" id="IPR001437">
    <property type="entry name" value="Tscrpt_elong_fac_GreA/B_C"/>
</dbReference>
<evidence type="ECO:0000256" key="4">
    <source>
        <dbReference type="ARBA" id="ARBA00023125"/>
    </source>
</evidence>
<dbReference type="FunFam" id="1.10.287.180:FF:000001">
    <property type="entry name" value="Transcription elongation factor GreA"/>
    <property type="match status" value="1"/>
</dbReference>
<evidence type="ECO:0000313" key="12">
    <source>
        <dbReference type="EMBL" id="OGL81290.1"/>
    </source>
</evidence>
<dbReference type="NCBIfam" id="NF001263">
    <property type="entry name" value="PRK00226.1-4"/>
    <property type="match status" value="1"/>
</dbReference>
<gene>
    <name evidence="8" type="primary">greA</name>
    <name evidence="12" type="ORF">A3B21_03675</name>
</gene>
<dbReference type="InterPro" id="IPR023459">
    <property type="entry name" value="Tscrpt_elong_fac_GreA/B_fam"/>
</dbReference>
<evidence type="ECO:0000259" key="11">
    <source>
        <dbReference type="Pfam" id="PF03449"/>
    </source>
</evidence>
<evidence type="ECO:0000256" key="5">
    <source>
        <dbReference type="ARBA" id="ARBA00023163"/>
    </source>
</evidence>
<dbReference type="Gene3D" id="3.10.50.30">
    <property type="entry name" value="Transcription elongation factor, GreA/GreB, C-terminal domain"/>
    <property type="match status" value="1"/>
</dbReference>
<dbReference type="HAMAP" id="MF_00105">
    <property type="entry name" value="GreA_GreB"/>
    <property type="match status" value="1"/>
</dbReference>
<dbReference type="GO" id="GO:0003677">
    <property type="term" value="F:DNA binding"/>
    <property type="evidence" value="ECO:0007669"/>
    <property type="project" value="UniProtKB-UniRule"/>
</dbReference>
<dbReference type="PANTHER" id="PTHR30437">
    <property type="entry name" value="TRANSCRIPTION ELONGATION FACTOR GREA"/>
    <property type="match status" value="1"/>
</dbReference>
<dbReference type="GO" id="GO:0070063">
    <property type="term" value="F:RNA polymerase binding"/>
    <property type="evidence" value="ECO:0007669"/>
    <property type="project" value="InterPro"/>
</dbReference>
<dbReference type="GO" id="GO:0006354">
    <property type="term" value="P:DNA-templated transcription elongation"/>
    <property type="evidence" value="ECO:0007669"/>
    <property type="project" value="TreeGrafter"/>
</dbReference>
<comment type="similarity">
    <text evidence="1 8 9">Belongs to the GreA/GreB family.</text>
</comment>
<evidence type="ECO:0000256" key="6">
    <source>
        <dbReference type="ARBA" id="ARBA00024916"/>
    </source>
</evidence>
<keyword evidence="3 8" id="KW-0805">Transcription regulation</keyword>
<accession>A0A1F7USL9</accession>
<feature type="domain" description="Transcription elongation factor GreA/GreB C-terminal" evidence="10">
    <location>
        <begin position="82"/>
        <end position="152"/>
    </location>
</feature>
<dbReference type="InterPro" id="IPR036805">
    <property type="entry name" value="Tscrpt_elong_fac_GreA/B_N_sf"/>
</dbReference>
<dbReference type="PROSITE" id="PS00829">
    <property type="entry name" value="GREAB_1"/>
    <property type="match status" value="1"/>
</dbReference>
<feature type="coiled-coil region" evidence="8">
    <location>
        <begin position="12"/>
        <end position="69"/>
    </location>
</feature>
<dbReference type="SUPFAM" id="SSF54534">
    <property type="entry name" value="FKBP-like"/>
    <property type="match status" value="1"/>
</dbReference>
<dbReference type="Proteomes" id="UP000176897">
    <property type="component" value="Unassembled WGS sequence"/>
</dbReference>
<evidence type="ECO:0000256" key="7">
    <source>
        <dbReference type="ARBA" id="ARBA00030776"/>
    </source>
</evidence>
<dbReference type="InterPro" id="IPR022691">
    <property type="entry name" value="Tscrpt_elong_fac_GreA/B_N"/>
</dbReference>
<dbReference type="STRING" id="1802401.A3B21_03675"/>
<evidence type="ECO:0000256" key="1">
    <source>
        <dbReference type="ARBA" id="ARBA00008213"/>
    </source>
</evidence>
<evidence type="ECO:0000256" key="8">
    <source>
        <dbReference type="HAMAP-Rule" id="MF_00105"/>
    </source>
</evidence>
<keyword evidence="4 8" id="KW-0238">DNA-binding</keyword>
<protein>
    <recommendedName>
        <fullName evidence="2 8">Transcription elongation factor GreA</fullName>
    </recommendedName>
    <alternativeName>
        <fullName evidence="7 8">Transcript cleavage factor GreA</fullName>
    </alternativeName>
</protein>
<proteinExistence type="inferred from homology"/>
<dbReference type="Gene3D" id="1.10.287.180">
    <property type="entry name" value="Transcription elongation factor, GreA/GreB, N-terminal domain"/>
    <property type="match status" value="1"/>
</dbReference>
<name>A0A1F7USL9_9BACT</name>
<dbReference type="EMBL" id="MGEJ01000008">
    <property type="protein sequence ID" value="OGL81290.1"/>
    <property type="molecule type" value="Genomic_DNA"/>
</dbReference>
<dbReference type="InterPro" id="IPR018151">
    <property type="entry name" value="TF_GreA/GreB_CS"/>
</dbReference>
<dbReference type="Pfam" id="PF03449">
    <property type="entry name" value="GreA_GreB_N"/>
    <property type="match status" value="1"/>
</dbReference>
<dbReference type="NCBIfam" id="TIGR01462">
    <property type="entry name" value="greA"/>
    <property type="match status" value="1"/>
</dbReference>
<sequence>MAELIRLTKEGLAKLKKELVELKTVRRKELAARLEAAKELGDLSENADYQQAKEESAWVEGRVNELEDLISRAEIAAAPEAGVASIGSTVTTTVNNQTRVFSIVGATEADPAHGRISAESPIGKALMRGKAGDDVLVQTPAGPARYRIEKVE</sequence>
<organism evidence="12 13">
    <name type="scientific">Candidatus Uhrbacteria bacterium RIFCSPLOWO2_01_FULL_47_24</name>
    <dbReference type="NCBI Taxonomy" id="1802401"/>
    <lineage>
        <taxon>Bacteria</taxon>
        <taxon>Candidatus Uhriibacteriota</taxon>
    </lineage>
</organism>